<dbReference type="SUPFAM" id="SSF55008">
    <property type="entry name" value="HMA, heavy metal-associated domain"/>
    <property type="match status" value="1"/>
</dbReference>
<dbReference type="PROSITE" id="PS51186">
    <property type="entry name" value="GNAT"/>
    <property type="match status" value="1"/>
</dbReference>
<dbReference type="SMART" id="SM00471">
    <property type="entry name" value="HDc"/>
    <property type="match status" value="1"/>
</dbReference>
<evidence type="ECO:0000313" key="24">
    <source>
        <dbReference type="Proteomes" id="UP000078284"/>
    </source>
</evidence>
<evidence type="ECO:0000256" key="18">
    <source>
        <dbReference type="ARBA" id="ARBA00023136"/>
    </source>
</evidence>
<dbReference type="FunFam" id="3.30.70.100:FF:000005">
    <property type="entry name" value="Copper-exporting P-type ATPase A"/>
    <property type="match status" value="1"/>
</dbReference>
<comment type="caution">
    <text evidence="23">The sequence shown here is derived from an EMBL/GenBank/DDBJ whole genome shotgun (WGS) entry which is preliminary data.</text>
</comment>
<keyword evidence="11" id="KW-0378">Hydrolase</keyword>
<keyword evidence="7 19" id="KW-0812">Transmembrane</keyword>
<feature type="domain" description="HD" evidence="22">
    <location>
        <begin position="59"/>
        <end position="220"/>
    </location>
</feature>
<dbReference type="InterPro" id="IPR006261">
    <property type="entry name" value="dGTPase"/>
</dbReference>
<dbReference type="GO" id="GO:0005886">
    <property type="term" value="C:plasma membrane"/>
    <property type="evidence" value="ECO:0007669"/>
    <property type="project" value="UniProtKB-SubCell"/>
</dbReference>
<name>A0A178U7J3_ARATH</name>
<dbReference type="SUPFAM" id="SSF81665">
    <property type="entry name" value="Calcium ATPase, transmembrane domain M"/>
    <property type="match status" value="1"/>
</dbReference>
<dbReference type="NCBIfam" id="TIGR01525">
    <property type="entry name" value="ATPase-IB_hvy"/>
    <property type="match status" value="1"/>
</dbReference>
<evidence type="ECO:0000256" key="5">
    <source>
        <dbReference type="ARBA" id="ARBA00022475"/>
    </source>
</evidence>
<dbReference type="InterPro" id="IPR018303">
    <property type="entry name" value="ATPase_P-typ_P_site"/>
</dbReference>
<dbReference type="GO" id="GO:0140581">
    <property type="term" value="F:P-type monovalent copper transporter activity"/>
    <property type="evidence" value="ECO:0007669"/>
    <property type="project" value="UniProtKB-EC"/>
</dbReference>
<dbReference type="PANTHER" id="PTHR43520:SF8">
    <property type="entry name" value="P-TYPE CU(+) TRANSPORTER"/>
    <property type="match status" value="1"/>
</dbReference>
<dbReference type="PRINTS" id="PR00119">
    <property type="entry name" value="CATATPASE"/>
</dbReference>
<dbReference type="SUPFAM" id="SSF56784">
    <property type="entry name" value="HAD-like"/>
    <property type="match status" value="1"/>
</dbReference>
<evidence type="ECO:0000256" key="6">
    <source>
        <dbReference type="ARBA" id="ARBA00022553"/>
    </source>
</evidence>
<evidence type="ECO:0000256" key="19">
    <source>
        <dbReference type="SAM" id="Phobius"/>
    </source>
</evidence>
<dbReference type="InterPro" id="IPR036249">
    <property type="entry name" value="Thioredoxin-like_sf"/>
</dbReference>
<keyword evidence="14" id="KW-1278">Translocase</keyword>
<dbReference type="InterPro" id="IPR003607">
    <property type="entry name" value="HD/PDEase_dom"/>
</dbReference>
<dbReference type="InterPro" id="IPR023214">
    <property type="entry name" value="HAD_sf"/>
</dbReference>
<feature type="domain" description="N-acetyltransferase" evidence="21">
    <location>
        <begin position="1604"/>
        <end position="1770"/>
    </location>
</feature>
<dbReference type="InterPro" id="IPR016181">
    <property type="entry name" value="Acyl_CoA_acyltransferase"/>
</dbReference>
<keyword evidence="10" id="KW-0187">Copper transport</keyword>
<dbReference type="CDD" id="cd10152">
    <property type="entry name" value="SaCsoR-like_DUF156"/>
    <property type="match status" value="1"/>
</dbReference>
<evidence type="ECO:0000256" key="4">
    <source>
        <dbReference type="ARBA" id="ARBA00022448"/>
    </source>
</evidence>
<feature type="transmembrane region" description="Helical" evidence="19">
    <location>
        <begin position="1134"/>
        <end position="1155"/>
    </location>
</feature>
<evidence type="ECO:0000256" key="3">
    <source>
        <dbReference type="ARBA" id="ARBA00012517"/>
    </source>
</evidence>
<keyword evidence="4" id="KW-0813">Transport</keyword>
<dbReference type="SFLD" id="SFLDS00003">
    <property type="entry name" value="Haloacid_Dehalogenase"/>
    <property type="match status" value="1"/>
</dbReference>
<dbReference type="InterPro" id="IPR023299">
    <property type="entry name" value="ATPase_P-typ_cyto_dom_N"/>
</dbReference>
<dbReference type="Pfam" id="PF00085">
    <property type="entry name" value="Thioredoxin"/>
    <property type="match status" value="1"/>
</dbReference>
<comment type="similarity">
    <text evidence="2">Belongs to the cation transport ATPase (P-type) (TC 3.A.3) family. Type IB subfamily.</text>
</comment>
<evidence type="ECO:0000256" key="7">
    <source>
        <dbReference type="ARBA" id="ARBA00022692"/>
    </source>
</evidence>
<dbReference type="PRINTS" id="PR00943">
    <property type="entry name" value="CUATPASE"/>
</dbReference>
<evidence type="ECO:0000256" key="10">
    <source>
        <dbReference type="ARBA" id="ARBA00022796"/>
    </source>
</evidence>
<dbReference type="PROSITE" id="PS51831">
    <property type="entry name" value="HD"/>
    <property type="match status" value="1"/>
</dbReference>
<dbReference type="EC" id="7.2.2.8" evidence="3"/>
<dbReference type="InterPro" id="IPR008250">
    <property type="entry name" value="ATPase_P-typ_transduc_dom_A_sf"/>
</dbReference>
<dbReference type="Pfam" id="PF00122">
    <property type="entry name" value="E1-E2_ATPase"/>
    <property type="match status" value="1"/>
</dbReference>
<dbReference type="InterPro" id="IPR013766">
    <property type="entry name" value="Thioredoxin_domain"/>
</dbReference>
<sequence>MSVNLRKMRLFDTENVHSGDDRDEYEKDYARLIQSPAFRRLQGKSQVFGAGSGDYYRTRLTHSLEVSQIAREVARRLNKSEPFLAKREHPGLVIDPEVVEVAALAHDLGHPPFGHKGEEVLNDVLSEEFGQKYEGNAQNFRILMFLEKRAGSDSGLDLTASVLLGINKYPYCLDDPGRIKGVYQMEWEGISYLRDLWGMPEGCATLEAQLMDLCDDIAYSTHDLEDGIRAGKIPMSPTLFEDERIVAHLIAEIESDHGNSRMDWDQIDLAAMVREVLRSYLEQWEQIYNELGGEPSRARREMKARWVRRFANQVGILDDPATGWKKVTFIRDGKQDIELLRTMEILKKLAWVTLIKDFRVQRLHKRSEVMIRRLWDSFKLYEPGRLILPPDWLESYESQRGRWPWERLAADYLSGMTDAYAEKVYAEFFASRSGHERIVGLGKEGERSANRRISGRDWRQHTVTPLLRVSGTSCPDARDQRLSGVLPVYEQKLADIDAQIEQLMLIRGNLLDRIRAFAVNPSAEVLLPLLEDIAVAYEGRVSMNKVDTDESPELASEYGIMANPTVVFFRNGEPVEKLLTQEVIISMHKDPTTSEEQQTCCESADDNGVRKSHHSPDMKDSLIKRLNRIEGQIRGVKGMIEKDTYCDDVLNQIAAIQSAMNGVGKLLLEGHMRSCVIERIQSGEHEVIDELLVTGALKQLGATGKVDLAGRSVDVQFDESKLTLDAIKTAIEDQGYDERMDMKPNPQLTAENPTDGVTLEITGMTCAACANRIEKGLSRMPGVTGANVNLATEVARINMAGSELSIEDLIRKVEQLGYGAKLKVAGADPSARKKAEIRKQQLKLMISAILSAPLLWAMVGHFSFTSWIPVPGIFLNAWFQLALAAPVQFIIGAQFYTGAYKALRNKSANMDVLVALGTSAAFFYSLYGTIRAAGEEAQHHGQDMMPQLYYETSAILITLILLGKLFEALAKGRSSEAIKALMGLKAKTALVVRDGLESEIPVEQVVIGDLVIVKPGEKIPVDGQVAEGASAVDESMLTGESLPVEKQPGDAVVGASINKNGLLKVRATRVGAETALSQIIRIVEEAQGSKAPIQRVADVISGIFVPIVVGLAALTFLLWYLFGGGHSFADSLEKAIAVLVIACPCALGLATPTSIMAGSGRAAEMGILFKGGEHLEKLQLIDTVVLDKTGTVTNGRPVLTDLIIEEHPYTGDADVIIAGIGAAERGSEHPLAEAIVNGIKDRGVVLPEATLFTAAPGYGVEAVVEGRRYLVGTRRWLEQDGTKLPDQVLAKMEKLEEEGKTAMLASVDGRYAALIAVADTIKPTSREAVARLRELGMRVILMTGDNKRTAVAIAAQAGINEVLAEVLPEGKAEEIRRLQKEGRHAAMVGDGINDAPALATAEIGMAIGTGTDVAIEAADITLMRGDLGGIPDAIRMSRLTMANIKQNLFWALTYNVIGIPIAALGYLAPWLAGAAMALSSVSVVLNALRLQRLNQAAGHLSAELTDFSCKQTPIIAVRWYSNAKLRGNLILHLLQSSCGSWYYEGIAASHAFTSIIWHYCRKPSKKSRNLVSVQESAEESAKESTEVSAEEGGVYMAESDKGKLRVRIADEADTDAIRTLLVEAYSQYETALPEGRWPDYKREIEESVTKEGPLLRLVAELNGQIFGSVLLFGSSSEAYGLPELGIQSSIIRLLSVSPQVRGKGIATALIREAARYSRERGDPTLHLHTSDIMADAIKLYERLGFERAYEKDIIKGEVHVKSFVLHLHETALH</sequence>
<dbReference type="PROSITE" id="PS01047">
    <property type="entry name" value="HMA_1"/>
    <property type="match status" value="1"/>
</dbReference>
<dbReference type="FunFam" id="3.40.50.1000:FF:000144">
    <property type="entry name" value="copper-transporting ATPase 1 isoform X2"/>
    <property type="match status" value="1"/>
</dbReference>
<dbReference type="InterPro" id="IPR017969">
    <property type="entry name" value="Heavy-metal-associated_CS"/>
</dbReference>
<dbReference type="Gene3D" id="3.40.50.1000">
    <property type="entry name" value="HAD superfamily/HAD-like"/>
    <property type="match status" value="1"/>
</dbReference>
<dbReference type="InterPro" id="IPR036163">
    <property type="entry name" value="HMA_dom_sf"/>
</dbReference>
<dbReference type="CDD" id="cd02094">
    <property type="entry name" value="P-type_ATPase_Cu-like"/>
    <property type="match status" value="1"/>
</dbReference>
<dbReference type="PROSITE" id="PS50846">
    <property type="entry name" value="HMA_2"/>
    <property type="match status" value="1"/>
</dbReference>
<evidence type="ECO:0000256" key="17">
    <source>
        <dbReference type="ARBA" id="ARBA00023065"/>
    </source>
</evidence>
<feature type="transmembrane region" description="Helical" evidence="19">
    <location>
        <begin position="1099"/>
        <end position="1122"/>
    </location>
</feature>
<dbReference type="GO" id="GO:0016793">
    <property type="term" value="F:triphosphoric monoester hydrolase activity"/>
    <property type="evidence" value="ECO:0007669"/>
    <property type="project" value="InterPro"/>
</dbReference>
<dbReference type="NCBIfam" id="TIGR01353">
    <property type="entry name" value="dGTP_triPase"/>
    <property type="match status" value="1"/>
</dbReference>
<dbReference type="InterPro" id="IPR038390">
    <property type="entry name" value="Metal_Tscrpt_repr_sf"/>
</dbReference>
<evidence type="ECO:0000256" key="1">
    <source>
        <dbReference type="ARBA" id="ARBA00004651"/>
    </source>
</evidence>
<keyword evidence="12" id="KW-0067">ATP-binding</keyword>
<dbReference type="GO" id="GO:0016887">
    <property type="term" value="F:ATP hydrolysis activity"/>
    <property type="evidence" value="ECO:0007669"/>
    <property type="project" value="InterPro"/>
</dbReference>
<evidence type="ECO:0000256" key="13">
    <source>
        <dbReference type="ARBA" id="ARBA00022842"/>
    </source>
</evidence>
<dbReference type="Pfam" id="PF02583">
    <property type="entry name" value="Trns_repr_metal"/>
    <property type="match status" value="1"/>
</dbReference>
<dbReference type="InterPro" id="IPR003735">
    <property type="entry name" value="Metal_Tscrpt_repr"/>
</dbReference>
<dbReference type="Pfam" id="PF13286">
    <property type="entry name" value="HD_assoc"/>
    <property type="match status" value="1"/>
</dbReference>
<protein>
    <recommendedName>
        <fullName evidence="3">P-type Cu(+) transporter</fullName>
        <ecNumber evidence="3">7.2.2.8</ecNumber>
    </recommendedName>
</protein>
<evidence type="ECO:0000256" key="16">
    <source>
        <dbReference type="ARBA" id="ARBA00023008"/>
    </source>
</evidence>
<evidence type="ECO:0000259" key="20">
    <source>
        <dbReference type="PROSITE" id="PS50846"/>
    </source>
</evidence>
<reference evidence="24" key="1">
    <citation type="journal article" date="2016" name="Proc. Natl. Acad. Sci. U.S.A.">
        <title>Chromosome-level assembly of Arabidopsis thaliana Ler reveals the extent of translocation and inversion polymorphisms.</title>
        <authorList>
            <person name="Zapata L."/>
            <person name="Ding J."/>
            <person name="Willing E.M."/>
            <person name="Hartwig B."/>
            <person name="Bezdan D."/>
            <person name="Jiao W.B."/>
            <person name="Patel V."/>
            <person name="Velikkakam James G."/>
            <person name="Koornneef M."/>
            <person name="Ossowski S."/>
            <person name="Schneeberger K."/>
        </authorList>
    </citation>
    <scope>NUCLEOTIDE SEQUENCE [LARGE SCALE GENOMIC DNA]</scope>
    <source>
        <strain evidence="24">cv. Landsberg erecta</strain>
    </source>
</reference>
<evidence type="ECO:0000256" key="9">
    <source>
        <dbReference type="ARBA" id="ARBA00022741"/>
    </source>
</evidence>
<dbReference type="InterPro" id="IPR059000">
    <property type="entry name" value="ATPase_P-type_domA"/>
</dbReference>
<feature type="domain" description="HMA" evidence="20">
    <location>
        <begin position="755"/>
        <end position="821"/>
    </location>
</feature>
<dbReference type="Pfam" id="PF00702">
    <property type="entry name" value="Hydrolase"/>
    <property type="match status" value="1"/>
</dbReference>
<dbReference type="InterPro" id="IPR044492">
    <property type="entry name" value="P_typ_ATPase_HD_dom"/>
</dbReference>
<dbReference type="InterPro" id="IPR023298">
    <property type="entry name" value="ATPase_P-typ_TM_dom_sf"/>
</dbReference>
<organism evidence="23 24">
    <name type="scientific">Arabidopsis thaliana</name>
    <name type="common">Mouse-ear cress</name>
    <dbReference type="NCBI Taxonomy" id="3702"/>
    <lineage>
        <taxon>Eukaryota</taxon>
        <taxon>Viridiplantae</taxon>
        <taxon>Streptophyta</taxon>
        <taxon>Embryophyta</taxon>
        <taxon>Tracheophyta</taxon>
        <taxon>Spermatophyta</taxon>
        <taxon>Magnoliopsida</taxon>
        <taxon>eudicotyledons</taxon>
        <taxon>Gunneridae</taxon>
        <taxon>Pentapetalae</taxon>
        <taxon>rosids</taxon>
        <taxon>malvids</taxon>
        <taxon>Brassicales</taxon>
        <taxon>Brassicaceae</taxon>
        <taxon>Camelineae</taxon>
        <taxon>Arabidopsis</taxon>
    </lineage>
</organism>
<dbReference type="CDD" id="cd00371">
    <property type="entry name" value="HMA"/>
    <property type="match status" value="1"/>
</dbReference>
<dbReference type="SFLD" id="SFLDG00002">
    <property type="entry name" value="C1.7:_P-type_atpase_like"/>
    <property type="match status" value="1"/>
</dbReference>
<dbReference type="SUPFAM" id="SSF55729">
    <property type="entry name" value="Acyl-CoA N-acyltransferases (Nat)"/>
    <property type="match status" value="1"/>
</dbReference>
<dbReference type="GO" id="GO:0005524">
    <property type="term" value="F:ATP binding"/>
    <property type="evidence" value="ECO:0007669"/>
    <property type="project" value="UniProtKB-KW"/>
</dbReference>
<evidence type="ECO:0000256" key="12">
    <source>
        <dbReference type="ARBA" id="ARBA00022840"/>
    </source>
</evidence>
<feature type="transmembrane region" description="Helical" evidence="19">
    <location>
        <begin position="908"/>
        <end position="927"/>
    </location>
</feature>
<dbReference type="Gene3D" id="3.40.1110.10">
    <property type="entry name" value="Calcium-transporting ATPase, cytoplasmic domain N"/>
    <property type="match status" value="1"/>
</dbReference>
<evidence type="ECO:0000256" key="11">
    <source>
        <dbReference type="ARBA" id="ARBA00022801"/>
    </source>
</evidence>
<dbReference type="GO" id="GO:0006355">
    <property type="term" value="P:regulation of DNA-templated transcription"/>
    <property type="evidence" value="ECO:0007669"/>
    <property type="project" value="InterPro"/>
</dbReference>
<dbReference type="NCBIfam" id="TIGR01511">
    <property type="entry name" value="ATPase-IB1_Cu"/>
    <property type="match status" value="1"/>
</dbReference>
<dbReference type="InterPro" id="IPR036412">
    <property type="entry name" value="HAD-like_sf"/>
</dbReference>
<dbReference type="SFLD" id="SFLDF00027">
    <property type="entry name" value="p-type_atpase"/>
    <property type="match status" value="1"/>
</dbReference>
<dbReference type="Gene3D" id="1.10.3210.10">
    <property type="entry name" value="Hypothetical protein af1432"/>
    <property type="match status" value="1"/>
</dbReference>
<dbReference type="SUPFAM" id="SSF52833">
    <property type="entry name" value="Thioredoxin-like"/>
    <property type="match status" value="1"/>
</dbReference>
<feature type="transmembrane region" description="Helical" evidence="19">
    <location>
        <begin position="947"/>
        <end position="966"/>
    </location>
</feature>
<evidence type="ECO:0000259" key="21">
    <source>
        <dbReference type="PROSITE" id="PS51186"/>
    </source>
</evidence>
<dbReference type="Pfam" id="PF01966">
    <property type="entry name" value="HD"/>
    <property type="match status" value="1"/>
</dbReference>
<keyword evidence="9" id="KW-0547">Nucleotide-binding</keyword>
<dbReference type="PROSITE" id="PS00154">
    <property type="entry name" value="ATPASE_E1_E2"/>
    <property type="match status" value="1"/>
</dbReference>
<dbReference type="GO" id="GO:0016747">
    <property type="term" value="F:acyltransferase activity, transferring groups other than amino-acyl groups"/>
    <property type="evidence" value="ECO:0007669"/>
    <property type="project" value="InterPro"/>
</dbReference>
<dbReference type="CDD" id="cd04301">
    <property type="entry name" value="NAT_SF"/>
    <property type="match status" value="1"/>
</dbReference>
<gene>
    <name evidence="23" type="ORF">AXX17_ATUG04850</name>
</gene>
<keyword evidence="6" id="KW-0597">Phosphoprotein</keyword>
<dbReference type="InterPro" id="IPR006674">
    <property type="entry name" value="HD_domain"/>
</dbReference>
<comment type="subcellular location">
    <subcellularLocation>
        <location evidence="1">Cell membrane</location>
        <topology evidence="1">Multi-pass membrane protein</topology>
    </subcellularLocation>
</comment>
<keyword evidence="18 19" id="KW-0472">Membrane</keyword>
<dbReference type="GO" id="GO:0003677">
    <property type="term" value="F:DNA binding"/>
    <property type="evidence" value="ECO:0007669"/>
    <property type="project" value="InterPro"/>
</dbReference>
<dbReference type="SUPFAM" id="SSF109604">
    <property type="entry name" value="HD-domain/PDEase-like"/>
    <property type="match status" value="1"/>
</dbReference>
<keyword evidence="16" id="KW-0186">Copper</keyword>
<keyword evidence="15 19" id="KW-1133">Transmembrane helix</keyword>
<proteinExistence type="inferred from homology"/>
<evidence type="ECO:0000256" key="8">
    <source>
        <dbReference type="ARBA" id="ARBA00022723"/>
    </source>
</evidence>
<dbReference type="NCBIfam" id="TIGR01494">
    <property type="entry name" value="ATPase_P-type"/>
    <property type="match status" value="1"/>
</dbReference>
<dbReference type="Gene3D" id="2.70.150.10">
    <property type="entry name" value="Calcium-transporting ATPase, cytoplasmic transduction domain A"/>
    <property type="match status" value="1"/>
</dbReference>
<dbReference type="Gene3D" id="3.40.30.10">
    <property type="entry name" value="Glutaredoxin"/>
    <property type="match status" value="1"/>
</dbReference>
<dbReference type="ExpressionAtlas" id="A0A178U7J3">
    <property type="expression patterns" value="baseline and differential"/>
</dbReference>
<dbReference type="Pfam" id="PF00583">
    <property type="entry name" value="Acetyltransf_1"/>
    <property type="match status" value="1"/>
</dbReference>
<dbReference type="InterPro" id="IPR000182">
    <property type="entry name" value="GNAT_dom"/>
</dbReference>
<dbReference type="InterPro" id="IPR027256">
    <property type="entry name" value="P-typ_ATPase_IB"/>
</dbReference>
<feature type="transmembrane region" description="Helical" evidence="19">
    <location>
        <begin position="1447"/>
        <end position="1464"/>
    </location>
</feature>
<evidence type="ECO:0000313" key="23">
    <source>
        <dbReference type="EMBL" id="OAO89072.1"/>
    </source>
</evidence>
<dbReference type="PANTHER" id="PTHR43520">
    <property type="entry name" value="ATP7, ISOFORM B"/>
    <property type="match status" value="1"/>
</dbReference>
<feature type="transmembrane region" description="Helical" evidence="19">
    <location>
        <begin position="877"/>
        <end position="896"/>
    </location>
</feature>
<dbReference type="Gene3D" id="1.20.58.1000">
    <property type="entry name" value="Metal-sensitive repressor, helix protomer"/>
    <property type="match status" value="1"/>
</dbReference>
<dbReference type="Gene3D" id="3.40.630.30">
    <property type="match status" value="1"/>
</dbReference>
<dbReference type="InterPro" id="IPR026875">
    <property type="entry name" value="PHydrolase_assoc_dom"/>
</dbReference>
<dbReference type="GO" id="GO:0046872">
    <property type="term" value="F:metal ion binding"/>
    <property type="evidence" value="ECO:0007669"/>
    <property type="project" value="UniProtKB-KW"/>
</dbReference>
<evidence type="ECO:0000256" key="15">
    <source>
        <dbReference type="ARBA" id="ARBA00022989"/>
    </source>
</evidence>
<dbReference type="SUPFAM" id="SSF81653">
    <property type="entry name" value="Calcium ATPase, transduction domain A"/>
    <property type="match status" value="1"/>
</dbReference>
<evidence type="ECO:0000256" key="2">
    <source>
        <dbReference type="ARBA" id="ARBA00006024"/>
    </source>
</evidence>
<evidence type="ECO:0000256" key="14">
    <source>
        <dbReference type="ARBA" id="ARBA00022967"/>
    </source>
</evidence>
<dbReference type="Gene3D" id="3.30.70.100">
    <property type="match status" value="1"/>
</dbReference>
<dbReference type="Proteomes" id="UP000078284">
    <property type="component" value="Unassembled WGS sequence"/>
</dbReference>
<keyword evidence="13" id="KW-0460">Magnesium</keyword>
<dbReference type="InterPro" id="IPR006121">
    <property type="entry name" value="HMA_dom"/>
</dbReference>
<dbReference type="Pfam" id="PF00403">
    <property type="entry name" value="HMA"/>
    <property type="match status" value="1"/>
</dbReference>
<keyword evidence="17" id="KW-0406">Ion transport</keyword>
<accession>A0A178U7J3</accession>
<dbReference type="InterPro" id="IPR001757">
    <property type="entry name" value="P_typ_ATPase"/>
</dbReference>
<dbReference type="EMBL" id="LUHQ01000028">
    <property type="protein sequence ID" value="OAO89072.1"/>
    <property type="molecule type" value="Genomic_DNA"/>
</dbReference>
<dbReference type="CDD" id="cd00077">
    <property type="entry name" value="HDc"/>
    <property type="match status" value="1"/>
</dbReference>
<evidence type="ECO:0000259" key="22">
    <source>
        <dbReference type="PROSITE" id="PS51831"/>
    </source>
</evidence>
<keyword evidence="5" id="KW-1003">Cell membrane</keyword>
<dbReference type="FunFam" id="2.70.150.10:FF:000002">
    <property type="entry name" value="Copper-transporting ATPase 1, putative"/>
    <property type="match status" value="1"/>
</dbReference>
<keyword evidence="8" id="KW-0479">Metal-binding</keyword>
<dbReference type="CDD" id="cd02947">
    <property type="entry name" value="TRX_family"/>
    <property type="match status" value="1"/>
</dbReference>